<reference evidence="1 2" key="1">
    <citation type="submission" date="2019-04" db="EMBL/GenBank/DDBJ databases">
        <title>Streptomyces lasaliensis sp.nov., an Actinomycete isolated from soil which produces the polyether antibiotic lasalocid.</title>
        <authorList>
            <person name="Erwin G."/>
            <person name="Haber C."/>
        </authorList>
    </citation>
    <scope>NUCLEOTIDE SEQUENCE [LARGE SCALE GENOMIC DNA]</scope>
    <source>
        <strain evidence="1 2">DSM 40089</strain>
    </source>
</reference>
<dbReference type="RefSeq" id="WP_137299787.1">
    <property type="nucleotide sequence ID" value="NZ_BMVD01000003.1"/>
</dbReference>
<proteinExistence type="predicted"/>
<dbReference type="Proteomes" id="UP000308632">
    <property type="component" value="Unassembled WGS sequence"/>
</dbReference>
<protein>
    <submittedName>
        <fullName evidence="1">Uncharacterized protein</fullName>
    </submittedName>
</protein>
<sequence>MDRRSLLTVLRARGVQDGHYYIEDVHQPSPLPTDFLYLRRSPALSGRWETGAYERGTWETIARHTREEDACIHLLRLLTADD</sequence>
<comment type="caution">
    <text evidence="1">The sequence shown here is derived from an EMBL/GenBank/DDBJ whole genome shotgun (WGS) entry which is preliminary data.</text>
</comment>
<accession>A0A4U5X6G8</accession>
<evidence type="ECO:0000313" key="2">
    <source>
        <dbReference type="Proteomes" id="UP000308632"/>
    </source>
</evidence>
<name>A0A4U5X6G8_STRGB</name>
<evidence type="ECO:0000313" key="1">
    <source>
        <dbReference type="EMBL" id="TKT09731.1"/>
    </source>
</evidence>
<gene>
    <name evidence="1" type="ORF">E4U92_09090</name>
</gene>
<dbReference type="EMBL" id="SZPR01000010">
    <property type="protein sequence ID" value="TKT09731.1"/>
    <property type="molecule type" value="Genomic_DNA"/>
</dbReference>
<dbReference type="AlphaFoldDB" id="A0A4U5X6G8"/>
<organism evidence="1 2">
    <name type="scientific">Streptomyces galbus</name>
    <dbReference type="NCBI Taxonomy" id="33898"/>
    <lineage>
        <taxon>Bacteria</taxon>
        <taxon>Bacillati</taxon>
        <taxon>Actinomycetota</taxon>
        <taxon>Actinomycetes</taxon>
        <taxon>Kitasatosporales</taxon>
        <taxon>Streptomycetaceae</taxon>
        <taxon>Streptomyces</taxon>
    </lineage>
</organism>